<dbReference type="PROSITE" id="PS50405">
    <property type="entry name" value="GST_CTER"/>
    <property type="match status" value="2"/>
</dbReference>
<dbReference type="InterPro" id="IPR018253">
    <property type="entry name" value="DnaJ_domain_CS"/>
</dbReference>
<dbReference type="GO" id="GO:0004364">
    <property type="term" value="F:glutathione transferase activity"/>
    <property type="evidence" value="ECO:0007669"/>
    <property type="project" value="InterPro"/>
</dbReference>
<dbReference type="Pfam" id="PF00226">
    <property type="entry name" value="DnaJ"/>
    <property type="match status" value="1"/>
</dbReference>
<dbReference type="GO" id="GO:0005737">
    <property type="term" value="C:cytoplasm"/>
    <property type="evidence" value="ECO:0007669"/>
    <property type="project" value="TreeGrafter"/>
</dbReference>
<dbReference type="PANTHER" id="PTHR32419:SF6">
    <property type="entry name" value="GLUTATHIONE S-TRANSFERASE OMEGA-LIKE 1-RELATED"/>
    <property type="match status" value="1"/>
</dbReference>
<dbReference type="InterPro" id="IPR047047">
    <property type="entry name" value="GST_Omega-like_C"/>
</dbReference>
<dbReference type="InterPro" id="IPR016639">
    <property type="entry name" value="GST_Omega/GSH"/>
</dbReference>
<keyword evidence="1" id="KW-0802">TPR repeat</keyword>
<gene>
    <name evidence="5" type="ORF">AM588_10005215</name>
</gene>
<feature type="compositionally biased region" description="Basic and acidic residues" evidence="2">
    <location>
        <begin position="892"/>
        <end position="902"/>
    </location>
</feature>
<dbReference type="InterPro" id="IPR010987">
    <property type="entry name" value="Glutathione-S-Trfase_C-like"/>
</dbReference>
<evidence type="ECO:0000259" key="3">
    <source>
        <dbReference type="PROSITE" id="PS50076"/>
    </source>
</evidence>
<dbReference type="AlphaFoldDB" id="A0A0W8DFU2"/>
<dbReference type="InterPro" id="IPR036869">
    <property type="entry name" value="J_dom_sf"/>
</dbReference>
<evidence type="ECO:0000256" key="1">
    <source>
        <dbReference type="PROSITE-ProRule" id="PRU00339"/>
    </source>
</evidence>
<dbReference type="SUPFAM" id="SSF46565">
    <property type="entry name" value="Chaperone J-domain"/>
    <property type="match status" value="1"/>
</dbReference>
<dbReference type="InterPro" id="IPR004045">
    <property type="entry name" value="Glutathione_S-Trfase_N"/>
</dbReference>
<dbReference type="InterPro" id="IPR019734">
    <property type="entry name" value="TPR_rpt"/>
</dbReference>
<proteinExistence type="predicted"/>
<dbReference type="PROSITE" id="PS50005">
    <property type="entry name" value="TPR"/>
    <property type="match status" value="1"/>
</dbReference>
<dbReference type="PROSITE" id="PS00636">
    <property type="entry name" value="DNAJ_1"/>
    <property type="match status" value="1"/>
</dbReference>
<reference evidence="5 6" key="1">
    <citation type="submission" date="2015-11" db="EMBL/GenBank/DDBJ databases">
        <title>Genomes and virulence difference between two physiological races of Phytophthora nicotianae.</title>
        <authorList>
            <person name="Liu H."/>
            <person name="Ma X."/>
            <person name="Yu H."/>
            <person name="Fang D."/>
            <person name="Li Y."/>
            <person name="Wang X."/>
            <person name="Wang W."/>
            <person name="Dong Y."/>
            <person name="Xiao B."/>
        </authorList>
    </citation>
    <scope>NUCLEOTIDE SEQUENCE [LARGE SCALE GENOMIC DNA]</scope>
    <source>
        <strain evidence="6">race 1</strain>
    </source>
</reference>
<sequence length="936" mass="105778">MTTKAFFATSTKGAFQREASKFRNWIEGNSSATFPAERNRYHLYVSLACPWASRCLGALYVKKLDDIIGLSVVHPVFQRTRPNDDNDAHCGWAFADPETTPTLPGPSGLGSYSSKGCIPDTVNNAKFIRDLYDMCTSEPTRYTVPLLWDKKDKTIVSNESGDIVRMLNSAFKALVPSKVDLYPEELQSEIDELNEWVHDDVSNGVYKCGFATSQEAYEEAVDKLFGGLNRAEEILAAHRFLVGDRFTEADLRLFTTLIRFDEVYAVHFKANKKLIAQYPNLSNRRIGTTCLGSYSSEGCIPDTVNNAQFVRDLYEKCTTEKTPYSVPLLWDKKKNTIVSNDSADIVRMFNSGFADLVPSKIDLYPEELRSEIDEINDWIYNDVSHGVYKCGFAGTQELYDAAVEKVFAGLDRAEKILSEHRFLVGDRLTEADLKLFPTLVRFDEVYAVHFKASRKLIQQYPNLSNFAEANPDSVAKVRVAADNAFAGGDMKTAISLLSKLIELEPKNERNFYKRFRAYLSERKYSHALSDLSSSLDVNPKYKQGRLQRGKLLMMLGQCAEASQDFQTVVELYPKDSASAEQLDKSKECASYIDEAERAHSRGDYQSAYNYLSQVLEGSAISSVPLLLERAQLSVSLQNPYDAIADLGSILKLDASNLIALQMRGEVLYSLGDKQSLEAAQSHYRQGLHSDPEHKGIKSLYRRLKKVLKYVNRAEDAMQRGAHAEAVEEWQSALEVDPDHSAMNKEFFLQLCTSELHLKHFKEARDACEKTVAIDNGYALAFAKLSEAQIGLELYEDAVRSAKRAAELDDSREFKEKVAQAEAALKQSKTKNYYKILGVARNSEAKEIKKAYRKQALEWHPDKHTDKDEAEREEVEKRFHDIAEAYEILSNEETRAKYDRGEDVTGNPQQQQQRGNPFSNAHFFQQGGRTFHFNFGG</sequence>
<name>A0A0W8DFU2_PHYNI</name>
<dbReference type="Gene3D" id="3.40.30.10">
    <property type="entry name" value="Glutaredoxin"/>
    <property type="match status" value="2"/>
</dbReference>
<evidence type="ECO:0000259" key="4">
    <source>
        <dbReference type="PROSITE" id="PS50405"/>
    </source>
</evidence>
<dbReference type="FunFam" id="1.10.287.110:FF:000119">
    <property type="entry name" value="TPR-repeat-containing chaperone protein DNAJ, putative"/>
    <property type="match status" value="1"/>
</dbReference>
<dbReference type="CDD" id="cd03190">
    <property type="entry name" value="GST_C_Omega_like"/>
    <property type="match status" value="2"/>
</dbReference>
<dbReference type="Proteomes" id="UP000054636">
    <property type="component" value="Unassembled WGS sequence"/>
</dbReference>
<dbReference type="PANTHER" id="PTHR32419">
    <property type="entry name" value="GLUTATHIONYL-HYDROQUINONE REDUCTASE"/>
    <property type="match status" value="1"/>
</dbReference>
<dbReference type="SUPFAM" id="SSF52833">
    <property type="entry name" value="Thioredoxin-like"/>
    <property type="match status" value="1"/>
</dbReference>
<dbReference type="Pfam" id="PF13409">
    <property type="entry name" value="GST_N_2"/>
    <property type="match status" value="1"/>
</dbReference>
<evidence type="ECO:0000313" key="6">
    <source>
        <dbReference type="Proteomes" id="UP000054636"/>
    </source>
</evidence>
<dbReference type="PRINTS" id="PR00625">
    <property type="entry name" value="JDOMAIN"/>
</dbReference>
<dbReference type="FunFam" id="3.40.30.10:FF:000499">
    <property type="entry name" value="Glutathione S-transferase"/>
    <property type="match status" value="1"/>
</dbReference>
<dbReference type="SMART" id="SM00271">
    <property type="entry name" value="DnaJ"/>
    <property type="match status" value="1"/>
</dbReference>
<evidence type="ECO:0000313" key="5">
    <source>
        <dbReference type="EMBL" id="KUF95225.1"/>
    </source>
</evidence>
<feature type="domain" description="GST C-terminal" evidence="4">
    <location>
        <begin position="365"/>
        <end position="494"/>
    </location>
</feature>
<dbReference type="SUPFAM" id="SSF47616">
    <property type="entry name" value="GST C-terminal domain-like"/>
    <property type="match status" value="2"/>
</dbReference>
<dbReference type="Gene3D" id="1.10.287.110">
    <property type="entry name" value="DnaJ domain"/>
    <property type="match status" value="1"/>
</dbReference>
<feature type="domain" description="J" evidence="3">
    <location>
        <begin position="831"/>
        <end position="901"/>
    </location>
</feature>
<comment type="caution">
    <text evidence="5">The sequence shown here is derived from an EMBL/GenBank/DDBJ whole genome shotgun (WGS) entry which is preliminary data.</text>
</comment>
<dbReference type="InterPro" id="IPR036282">
    <property type="entry name" value="Glutathione-S-Trfase_C_sf"/>
</dbReference>
<feature type="domain" description="GST C-terminal" evidence="4">
    <location>
        <begin position="183"/>
        <end position="313"/>
    </location>
</feature>
<dbReference type="SMART" id="SM00028">
    <property type="entry name" value="TPR"/>
    <property type="match status" value="6"/>
</dbReference>
<dbReference type="CDD" id="cd06257">
    <property type="entry name" value="DnaJ"/>
    <property type="match status" value="1"/>
</dbReference>
<evidence type="ECO:0000256" key="2">
    <source>
        <dbReference type="SAM" id="MobiDB-lite"/>
    </source>
</evidence>
<feature type="compositionally biased region" description="Polar residues" evidence="2">
    <location>
        <begin position="913"/>
        <end position="922"/>
    </location>
</feature>
<dbReference type="InterPro" id="IPR001623">
    <property type="entry name" value="DnaJ_domain"/>
</dbReference>
<organism evidence="5 6">
    <name type="scientific">Phytophthora nicotianae</name>
    <name type="common">Potato buckeye rot agent</name>
    <name type="synonym">Phytophthora parasitica</name>
    <dbReference type="NCBI Taxonomy" id="4792"/>
    <lineage>
        <taxon>Eukaryota</taxon>
        <taxon>Sar</taxon>
        <taxon>Stramenopiles</taxon>
        <taxon>Oomycota</taxon>
        <taxon>Peronosporomycetes</taxon>
        <taxon>Peronosporales</taxon>
        <taxon>Peronosporaceae</taxon>
        <taxon>Phytophthora</taxon>
    </lineage>
</organism>
<protein>
    <submittedName>
        <fullName evidence="5">Uncharacterized protein</fullName>
    </submittedName>
</protein>
<feature type="region of interest" description="Disordered" evidence="2">
    <location>
        <begin position="892"/>
        <end position="922"/>
    </location>
</feature>
<dbReference type="InterPro" id="IPR036249">
    <property type="entry name" value="Thioredoxin-like_sf"/>
</dbReference>
<dbReference type="SUPFAM" id="SSF48452">
    <property type="entry name" value="TPR-like"/>
    <property type="match status" value="2"/>
</dbReference>
<dbReference type="Gene3D" id="1.25.40.10">
    <property type="entry name" value="Tetratricopeptide repeat domain"/>
    <property type="match status" value="1"/>
</dbReference>
<accession>A0A0W8DFU2</accession>
<dbReference type="InterPro" id="IPR011990">
    <property type="entry name" value="TPR-like_helical_dom_sf"/>
</dbReference>
<dbReference type="Gene3D" id="1.20.1050.10">
    <property type="match status" value="2"/>
</dbReference>
<dbReference type="Pfam" id="PF13410">
    <property type="entry name" value="GST_C_2"/>
    <property type="match status" value="2"/>
</dbReference>
<dbReference type="PROSITE" id="PS50076">
    <property type="entry name" value="DNAJ_2"/>
    <property type="match status" value="1"/>
</dbReference>
<dbReference type="EMBL" id="LNFP01000241">
    <property type="protein sequence ID" value="KUF95225.1"/>
    <property type="molecule type" value="Genomic_DNA"/>
</dbReference>
<feature type="repeat" description="TPR" evidence="1">
    <location>
        <begin position="706"/>
        <end position="739"/>
    </location>
</feature>